<dbReference type="SUPFAM" id="SSF51679">
    <property type="entry name" value="Bacterial luciferase-like"/>
    <property type="match status" value="1"/>
</dbReference>
<name>A0A1G8CC48_PSEOR</name>
<dbReference type="RefSeq" id="WP_093089489.1">
    <property type="nucleotide sequence ID" value="NZ_FNBE01000022.1"/>
</dbReference>
<dbReference type="OrthoDB" id="9780518at2"/>
<dbReference type="EMBL" id="FNBE01000022">
    <property type="protein sequence ID" value="SDH43107.1"/>
    <property type="molecule type" value="Genomic_DNA"/>
</dbReference>
<dbReference type="AlphaFoldDB" id="A0A1G8CC48"/>
<accession>A0A1G8CC48</accession>
<reference evidence="2 3" key="1">
    <citation type="submission" date="2016-10" db="EMBL/GenBank/DDBJ databases">
        <authorList>
            <person name="de Groot N.N."/>
        </authorList>
    </citation>
    <scope>NUCLEOTIDE SEQUENCE [LARGE SCALE GENOMIC DNA]</scope>
    <source>
        <strain evidence="2 3">CGMCC 4.3143</strain>
    </source>
</reference>
<dbReference type="GO" id="GO:0016705">
    <property type="term" value="F:oxidoreductase activity, acting on paired donors, with incorporation or reduction of molecular oxygen"/>
    <property type="evidence" value="ECO:0007669"/>
    <property type="project" value="InterPro"/>
</dbReference>
<dbReference type="InterPro" id="IPR036661">
    <property type="entry name" value="Luciferase-like_sf"/>
</dbReference>
<feature type="domain" description="Luciferase-like" evidence="1">
    <location>
        <begin position="6"/>
        <end position="116"/>
    </location>
</feature>
<evidence type="ECO:0000313" key="3">
    <source>
        <dbReference type="Proteomes" id="UP000198967"/>
    </source>
</evidence>
<dbReference type="STRING" id="366584.SAMN05216377_12258"/>
<dbReference type="Proteomes" id="UP000198967">
    <property type="component" value="Unassembled WGS sequence"/>
</dbReference>
<dbReference type="CDD" id="cd00347">
    <property type="entry name" value="Flavin_utilizing_monoxygenases"/>
    <property type="match status" value="1"/>
</dbReference>
<evidence type="ECO:0000313" key="2">
    <source>
        <dbReference type="EMBL" id="SDH43107.1"/>
    </source>
</evidence>
<gene>
    <name evidence="2" type="ORF">SAMN05216377_12258</name>
</gene>
<proteinExistence type="predicted"/>
<feature type="domain" description="Luciferase-like" evidence="1">
    <location>
        <begin position="177"/>
        <end position="338"/>
    </location>
</feature>
<dbReference type="InterPro" id="IPR011251">
    <property type="entry name" value="Luciferase-like_dom"/>
</dbReference>
<protein>
    <submittedName>
        <fullName evidence="2">Luciferase family oxidoreductase, group 1</fullName>
    </submittedName>
</protein>
<dbReference type="Pfam" id="PF00296">
    <property type="entry name" value="Bac_luciferase"/>
    <property type="match status" value="2"/>
</dbReference>
<sequence>MPDIPLSVLDLTPISAGSTAAQAIANTVDLARHAERAGYDRFWLAEHHLNPGVAGASPPLLIGAVAAATSTIRVGSGAVQTGHRTPLSVVEEFGVLDALFPGRIDLGLGRSGGPRTHTEPAAAEERVVDGVLIPRPFSPSAVLRGPRIRAQLELLRQPGGEPPAYDRIVSAVLELLAGEHRTAEGVDVHAMPGEGAAVQPWVLGSSGGDSAIVAGERGLPFAANYHVSPGTVLSAVAAYREAFRPSARLAEPYVMVSADVVVAPDDATARDLAAGYGPWVHSIRCGAGAIPFPDSAAARAYPWSAEAGALVDDRVRTQIVGSPDTVRSKLTALAAVTGADELLVTTITHDHRDRIASQDLLARAWRDSPEGRG</sequence>
<dbReference type="PANTHER" id="PTHR30137:SF6">
    <property type="entry name" value="LUCIFERASE-LIKE MONOOXYGENASE"/>
    <property type="match status" value="1"/>
</dbReference>
<evidence type="ECO:0000259" key="1">
    <source>
        <dbReference type="Pfam" id="PF00296"/>
    </source>
</evidence>
<dbReference type="PANTHER" id="PTHR30137">
    <property type="entry name" value="LUCIFERASE-LIKE MONOOXYGENASE"/>
    <property type="match status" value="1"/>
</dbReference>
<dbReference type="GO" id="GO:0005829">
    <property type="term" value="C:cytosol"/>
    <property type="evidence" value="ECO:0007669"/>
    <property type="project" value="TreeGrafter"/>
</dbReference>
<organism evidence="2 3">
    <name type="scientific">Pseudonocardia oroxyli</name>
    <dbReference type="NCBI Taxonomy" id="366584"/>
    <lineage>
        <taxon>Bacteria</taxon>
        <taxon>Bacillati</taxon>
        <taxon>Actinomycetota</taxon>
        <taxon>Actinomycetes</taxon>
        <taxon>Pseudonocardiales</taxon>
        <taxon>Pseudonocardiaceae</taxon>
        <taxon>Pseudonocardia</taxon>
    </lineage>
</organism>
<keyword evidence="3" id="KW-1185">Reference proteome</keyword>
<dbReference type="Gene3D" id="3.20.20.30">
    <property type="entry name" value="Luciferase-like domain"/>
    <property type="match status" value="1"/>
</dbReference>
<dbReference type="InterPro" id="IPR050766">
    <property type="entry name" value="Bact_Lucif_Oxidored"/>
</dbReference>